<dbReference type="Proteomes" id="UP000076722">
    <property type="component" value="Unassembled WGS sequence"/>
</dbReference>
<feature type="transmembrane region" description="Helical" evidence="4">
    <location>
        <begin position="41"/>
        <end position="60"/>
    </location>
</feature>
<dbReference type="AlphaFoldDB" id="A0A164P9N0"/>
<evidence type="ECO:0000313" key="6">
    <source>
        <dbReference type="Proteomes" id="UP000076722"/>
    </source>
</evidence>
<dbReference type="InterPro" id="IPR021765">
    <property type="entry name" value="UstYa-like"/>
</dbReference>
<organism evidence="5 6">
    <name type="scientific">Sistotremastrum niveocremeum HHB9708</name>
    <dbReference type="NCBI Taxonomy" id="1314777"/>
    <lineage>
        <taxon>Eukaryota</taxon>
        <taxon>Fungi</taxon>
        <taxon>Dikarya</taxon>
        <taxon>Basidiomycota</taxon>
        <taxon>Agaricomycotina</taxon>
        <taxon>Agaricomycetes</taxon>
        <taxon>Sistotremastrales</taxon>
        <taxon>Sistotremastraceae</taxon>
        <taxon>Sertulicium</taxon>
        <taxon>Sertulicium niveocremeum</taxon>
    </lineage>
</organism>
<gene>
    <name evidence="5" type="ORF">SISNIDRAFT_260318</name>
</gene>
<reference evidence="5 6" key="1">
    <citation type="journal article" date="2016" name="Mol. Biol. Evol.">
        <title>Comparative Genomics of Early-Diverging Mushroom-Forming Fungi Provides Insights into the Origins of Lignocellulose Decay Capabilities.</title>
        <authorList>
            <person name="Nagy L.G."/>
            <person name="Riley R."/>
            <person name="Tritt A."/>
            <person name="Adam C."/>
            <person name="Daum C."/>
            <person name="Floudas D."/>
            <person name="Sun H."/>
            <person name="Yadav J.S."/>
            <person name="Pangilinan J."/>
            <person name="Larsson K.H."/>
            <person name="Matsuura K."/>
            <person name="Barry K."/>
            <person name="Labutti K."/>
            <person name="Kuo R."/>
            <person name="Ohm R.A."/>
            <person name="Bhattacharya S.S."/>
            <person name="Shirouzu T."/>
            <person name="Yoshinaga Y."/>
            <person name="Martin F.M."/>
            <person name="Grigoriev I.V."/>
            <person name="Hibbett D.S."/>
        </authorList>
    </citation>
    <scope>NUCLEOTIDE SEQUENCE [LARGE SCALE GENOMIC DNA]</scope>
    <source>
        <strain evidence="5 6">HHB9708</strain>
    </source>
</reference>
<evidence type="ECO:0000256" key="1">
    <source>
        <dbReference type="ARBA" id="ARBA00004685"/>
    </source>
</evidence>
<accession>A0A164P9N0</accession>
<comment type="similarity">
    <text evidence="2">Belongs to the ustYa family.</text>
</comment>
<dbReference type="GO" id="GO:0043386">
    <property type="term" value="P:mycotoxin biosynthetic process"/>
    <property type="evidence" value="ECO:0007669"/>
    <property type="project" value="InterPro"/>
</dbReference>
<name>A0A164P9N0_9AGAM</name>
<dbReference type="Pfam" id="PF11807">
    <property type="entry name" value="UstYa"/>
    <property type="match status" value="1"/>
</dbReference>
<evidence type="ECO:0000256" key="2">
    <source>
        <dbReference type="ARBA" id="ARBA00035112"/>
    </source>
</evidence>
<evidence type="ECO:0000256" key="4">
    <source>
        <dbReference type="SAM" id="Phobius"/>
    </source>
</evidence>
<keyword evidence="4" id="KW-0472">Membrane</keyword>
<dbReference type="EMBL" id="KV419436">
    <property type="protein sequence ID" value="KZS88505.1"/>
    <property type="molecule type" value="Genomic_DNA"/>
</dbReference>
<dbReference type="PANTHER" id="PTHR33365">
    <property type="entry name" value="YALI0B05434P"/>
    <property type="match status" value="1"/>
</dbReference>
<comment type="pathway">
    <text evidence="1">Mycotoxin biosynthesis.</text>
</comment>
<evidence type="ECO:0000256" key="3">
    <source>
        <dbReference type="SAM" id="MobiDB-lite"/>
    </source>
</evidence>
<sequence>MSAPYHPVQTNEKASTSDLDLESDDMNATTPPRPRYSTRRLLEIALFFLSLLINAYLLGYRSTPVTVSPPPNDHSNELSLSVDPGRLEPLYSPANVALKDEYRVFTKLGVKTPYNTPYDDETDKLWEDMYSMGIQKIDKHEAALLPNWTEPIEGDDEHYVVILHVFHQLHCLNYLRKALMPERYPNITRFGPPIPPDPTPFDHTDHCINTIRESLLCNPDITPDVYQWKEERQSIYLHLDTLHVCKSWDALTDWAKERQVLETWDAKGRKVHDHDAHLRL</sequence>
<dbReference type="PANTHER" id="PTHR33365:SF4">
    <property type="entry name" value="CYCLOCHLOROTINE BIOSYNTHESIS PROTEIN O"/>
    <property type="match status" value="1"/>
</dbReference>
<keyword evidence="4" id="KW-1133">Transmembrane helix</keyword>
<evidence type="ECO:0008006" key="7">
    <source>
        <dbReference type="Google" id="ProtNLM"/>
    </source>
</evidence>
<feature type="compositionally biased region" description="Polar residues" evidence="3">
    <location>
        <begin position="8"/>
        <end position="18"/>
    </location>
</feature>
<keyword evidence="6" id="KW-1185">Reference proteome</keyword>
<protein>
    <recommendedName>
        <fullName evidence="7">Tat pathway signal sequence</fullName>
    </recommendedName>
</protein>
<proteinExistence type="inferred from homology"/>
<feature type="region of interest" description="Disordered" evidence="3">
    <location>
        <begin position="1"/>
        <end position="34"/>
    </location>
</feature>
<keyword evidence="4" id="KW-0812">Transmembrane</keyword>
<evidence type="ECO:0000313" key="5">
    <source>
        <dbReference type="EMBL" id="KZS88505.1"/>
    </source>
</evidence>